<keyword evidence="4" id="KW-0804">Transcription</keyword>
<keyword evidence="3 5" id="KW-0238">DNA-binding</keyword>
<organism evidence="7 8">
    <name type="scientific">Nocardia farcinica (strain IFM 10152)</name>
    <dbReference type="NCBI Taxonomy" id="247156"/>
    <lineage>
        <taxon>Bacteria</taxon>
        <taxon>Bacillati</taxon>
        <taxon>Actinomycetota</taxon>
        <taxon>Actinomycetes</taxon>
        <taxon>Mycobacteriales</taxon>
        <taxon>Nocardiaceae</taxon>
        <taxon>Nocardia</taxon>
    </lineage>
</organism>
<evidence type="ECO:0000259" key="6">
    <source>
        <dbReference type="PROSITE" id="PS50977"/>
    </source>
</evidence>
<dbReference type="SUPFAM" id="SSF46689">
    <property type="entry name" value="Homeodomain-like"/>
    <property type="match status" value="1"/>
</dbReference>
<evidence type="ECO:0000256" key="3">
    <source>
        <dbReference type="ARBA" id="ARBA00023125"/>
    </source>
</evidence>
<dbReference type="Pfam" id="PF02909">
    <property type="entry name" value="TetR_C_1"/>
    <property type="match status" value="1"/>
</dbReference>
<evidence type="ECO:0000256" key="1">
    <source>
        <dbReference type="ARBA" id="ARBA00022491"/>
    </source>
</evidence>
<dbReference type="Gene3D" id="1.10.10.60">
    <property type="entry name" value="Homeodomain-like"/>
    <property type="match status" value="1"/>
</dbReference>
<proteinExistence type="predicted"/>
<protein>
    <submittedName>
        <fullName evidence="7">Putative transcriptional regulator</fullName>
    </submittedName>
</protein>
<keyword evidence="1" id="KW-0678">Repressor</keyword>
<evidence type="ECO:0000256" key="2">
    <source>
        <dbReference type="ARBA" id="ARBA00023015"/>
    </source>
</evidence>
<dbReference type="GO" id="GO:0045892">
    <property type="term" value="P:negative regulation of DNA-templated transcription"/>
    <property type="evidence" value="ECO:0007669"/>
    <property type="project" value="InterPro"/>
</dbReference>
<dbReference type="Pfam" id="PF00440">
    <property type="entry name" value="TetR_N"/>
    <property type="match status" value="1"/>
</dbReference>
<sequence>MAEPRRGVWFEDARGGRKPRLSRERIVEAAVGLLDAEGVEGFSMRRLAARLQAGTMSLYEYVAGKEDVLDLALDAALADIPLGDDGADWETALAERLRRFRRTMRRHPWIPRLLGTRPLLGPNALARSERTYADLLGAGLTGPGLVAAVSALTAYVQGFVTSELAWRSWVRDPADEAGLRRDAQERIAAHAQRYPTLHEHARLADADFDAGFEHGLRIILDGVRARAAAGDAR</sequence>
<dbReference type="GO" id="GO:0003700">
    <property type="term" value="F:DNA-binding transcription factor activity"/>
    <property type="evidence" value="ECO:0007669"/>
    <property type="project" value="TreeGrafter"/>
</dbReference>
<dbReference type="PANTHER" id="PTHR30055:SF151">
    <property type="entry name" value="TRANSCRIPTIONAL REGULATORY PROTEIN"/>
    <property type="match status" value="1"/>
</dbReference>
<accession>Q5YXD7</accession>
<dbReference type="InterPro" id="IPR004111">
    <property type="entry name" value="Repressor_TetR_C"/>
</dbReference>
<feature type="domain" description="HTH tetR-type" evidence="6">
    <location>
        <begin position="20"/>
        <end position="80"/>
    </location>
</feature>
<keyword evidence="8" id="KW-1185">Reference proteome</keyword>
<dbReference type="GO" id="GO:0046677">
    <property type="term" value="P:response to antibiotic"/>
    <property type="evidence" value="ECO:0007669"/>
    <property type="project" value="InterPro"/>
</dbReference>
<evidence type="ECO:0000256" key="5">
    <source>
        <dbReference type="PROSITE-ProRule" id="PRU00335"/>
    </source>
</evidence>
<dbReference type="KEGG" id="nfa:NFA_23070"/>
<reference evidence="7 8" key="1">
    <citation type="journal article" date="2004" name="Proc. Natl. Acad. Sci. U.S.A.">
        <title>The complete genomic sequence of Nocardia farcinica IFM 10152.</title>
        <authorList>
            <person name="Ishikawa J."/>
            <person name="Yamashita A."/>
            <person name="Mikami Y."/>
            <person name="Hoshino Y."/>
            <person name="Kurita H."/>
            <person name="Hotta K."/>
            <person name="Shiba T."/>
            <person name="Hattori M."/>
        </authorList>
    </citation>
    <scope>NUCLEOTIDE SEQUENCE [LARGE SCALE GENOMIC DNA]</scope>
    <source>
        <strain evidence="7 8">IFM 10152</strain>
    </source>
</reference>
<dbReference type="RefSeq" id="WP_011208839.1">
    <property type="nucleotide sequence ID" value="NC_006361.1"/>
</dbReference>
<dbReference type="Proteomes" id="UP000006820">
    <property type="component" value="Chromosome"/>
</dbReference>
<dbReference type="HOGENOM" id="CLU_069543_0_2_11"/>
<dbReference type="STRING" id="247156.NFA_23070"/>
<dbReference type="GO" id="GO:0000976">
    <property type="term" value="F:transcription cis-regulatory region binding"/>
    <property type="evidence" value="ECO:0007669"/>
    <property type="project" value="TreeGrafter"/>
</dbReference>
<dbReference type="InterPro" id="IPR036271">
    <property type="entry name" value="Tet_transcr_reg_TetR-rel_C_sf"/>
</dbReference>
<dbReference type="InterPro" id="IPR003012">
    <property type="entry name" value="Tet_transcr_reg_TetR"/>
</dbReference>
<dbReference type="EMBL" id="AP006618">
    <property type="protein sequence ID" value="BAD57154.1"/>
    <property type="molecule type" value="Genomic_DNA"/>
</dbReference>
<dbReference type="OrthoDB" id="3818006at2"/>
<evidence type="ECO:0000313" key="8">
    <source>
        <dbReference type="Proteomes" id="UP000006820"/>
    </source>
</evidence>
<dbReference type="eggNOG" id="COG1309">
    <property type="taxonomic scope" value="Bacteria"/>
</dbReference>
<dbReference type="GeneID" id="61133067"/>
<gene>
    <name evidence="7" type="ordered locus">NFA_23070</name>
</gene>
<feature type="DNA-binding region" description="H-T-H motif" evidence="5">
    <location>
        <begin position="43"/>
        <end position="62"/>
    </location>
</feature>
<dbReference type="AlphaFoldDB" id="Q5YXD7"/>
<dbReference type="PANTHER" id="PTHR30055">
    <property type="entry name" value="HTH-TYPE TRANSCRIPTIONAL REGULATOR RUTR"/>
    <property type="match status" value="1"/>
</dbReference>
<dbReference type="InterPro" id="IPR050109">
    <property type="entry name" value="HTH-type_TetR-like_transc_reg"/>
</dbReference>
<dbReference type="PROSITE" id="PS50977">
    <property type="entry name" value="HTH_TETR_2"/>
    <property type="match status" value="1"/>
</dbReference>
<dbReference type="Gene3D" id="1.10.357.10">
    <property type="entry name" value="Tetracycline Repressor, domain 2"/>
    <property type="match status" value="1"/>
</dbReference>
<name>Q5YXD7_NOCFA</name>
<dbReference type="InterPro" id="IPR001647">
    <property type="entry name" value="HTH_TetR"/>
</dbReference>
<keyword evidence="2" id="KW-0805">Transcription regulation</keyword>
<dbReference type="PRINTS" id="PR00400">
    <property type="entry name" value="TETREPRESSOR"/>
</dbReference>
<evidence type="ECO:0000313" key="7">
    <source>
        <dbReference type="EMBL" id="BAD57154.1"/>
    </source>
</evidence>
<dbReference type="InterPro" id="IPR009057">
    <property type="entry name" value="Homeodomain-like_sf"/>
</dbReference>
<dbReference type="SUPFAM" id="SSF48498">
    <property type="entry name" value="Tetracyclin repressor-like, C-terminal domain"/>
    <property type="match status" value="1"/>
</dbReference>
<evidence type="ECO:0000256" key="4">
    <source>
        <dbReference type="ARBA" id="ARBA00023163"/>
    </source>
</evidence>